<organism evidence="1 2">
    <name type="scientific">Gordonia phage Clown</name>
    <dbReference type="NCBI Taxonomy" id="2759393"/>
    <lineage>
        <taxon>Viruses</taxon>
        <taxon>Duplodnaviria</taxon>
        <taxon>Heunggongvirae</taxon>
        <taxon>Uroviricota</taxon>
        <taxon>Caudoviricetes</taxon>
        <taxon>Stackebrandtviridae</taxon>
        <taxon>Frickvirinae</taxon>
        <taxon>Clownvirus</taxon>
        <taxon>Clownvirus clown</taxon>
    </lineage>
</organism>
<dbReference type="GeneID" id="65128418"/>
<protein>
    <submittedName>
        <fullName evidence="1">Uncharacterized protein</fullName>
    </submittedName>
</protein>
<accession>A0A7L7SIG9</accession>
<reference evidence="1 2" key="1">
    <citation type="submission" date="2020-07" db="EMBL/GenBank/DDBJ databases">
        <authorList>
            <person name="Bortz R.L."/>
            <person name="Bai C."/>
            <person name="Brody A."/>
            <person name="Douse D."/>
            <person name="Feder N.M."/>
            <person name="Fischer E."/>
            <person name="Kim I."/>
            <person name="Kornbau S."/>
            <person name="Malek C.E."/>
            <person name="Menendez J.A."/>
            <person name="Moore R.J."/>
            <person name="Pinkovsky V.I."/>
            <person name="Raghavan D."/>
            <person name="Reznik A.S."/>
            <person name="Sciarra A.R."/>
            <person name="Starinsky S.F."/>
            <person name="Vaughan O."/>
            <person name="Walker S.E."/>
            <person name="Wiemann J."/>
            <person name="Butela K.A."/>
            <person name="Garlena R.A."/>
            <person name="Russell D.A."/>
            <person name="Pope W.H."/>
            <person name="Jacobs-Sera D."/>
            <person name="Hatfull G.F."/>
        </authorList>
    </citation>
    <scope>NUCLEOTIDE SEQUENCE [LARGE SCALE GENOMIC DNA]</scope>
</reference>
<sequence>MAAKIIARVAEALMLDNAGQTVDTDTLIDQIQIRYTEFLRREPAVSSYFSVLMECERLGAALVGAGDRAFPPVAA</sequence>
<dbReference type="Proteomes" id="UP000516645">
    <property type="component" value="Segment"/>
</dbReference>
<name>A0A7L7SIG9_9CAUD</name>
<gene>
    <name evidence="1" type="primary">88</name>
    <name evidence="1" type="ORF">SEA_CLOWN_88</name>
</gene>
<dbReference type="EMBL" id="MT771343">
    <property type="protein sequence ID" value="QOC56086.1"/>
    <property type="molecule type" value="Genomic_DNA"/>
</dbReference>
<keyword evidence="2" id="KW-1185">Reference proteome</keyword>
<proteinExistence type="predicted"/>
<evidence type="ECO:0000313" key="1">
    <source>
        <dbReference type="EMBL" id="QOC56086.1"/>
    </source>
</evidence>
<dbReference type="KEGG" id="vg:65128418"/>
<evidence type="ECO:0000313" key="2">
    <source>
        <dbReference type="Proteomes" id="UP000516645"/>
    </source>
</evidence>
<dbReference type="RefSeq" id="YP_010110128.1">
    <property type="nucleotide sequence ID" value="NC_055867.1"/>
</dbReference>